<dbReference type="EMBL" id="JAUDZG010000005">
    <property type="protein sequence ID" value="KAK3304833.1"/>
    <property type="molecule type" value="Genomic_DNA"/>
</dbReference>
<evidence type="ECO:0000313" key="4">
    <source>
        <dbReference type="Proteomes" id="UP001273166"/>
    </source>
</evidence>
<evidence type="ECO:0000259" key="2">
    <source>
        <dbReference type="Pfam" id="PF00069"/>
    </source>
</evidence>
<dbReference type="GO" id="GO:0005524">
    <property type="term" value="F:ATP binding"/>
    <property type="evidence" value="ECO:0007669"/>
    <property type="project" value="InterPro"/>
</dbReference>
<reference evidence="3" key="1">
    <citation type="journal article" date="2023" name="Mol. Phylogenet. Evol.">
        <title>Genome-scale phylogeny and comparative genomics of the fungal order Sordariales.</title>
        <authorList>
            <person name="Hensen N."/>
            <person name="Bonometti L."/>
            <person name="Westerberg I."/>
            <person name="Brannstrom I.O."/>
            <person name="Guillou S."/>
            <person name="Cros-Aarteil S."/>
            <person name="Calhoun S."/>
            <person name="Haridas S."/>
            <person name="Kuo A."/>
            <person name="Mondo S."/>
            <person name="Pangilinan J."/>
            <person name="Riley R."/>
            <person name="LaButti K."/>
            <person name="Andreopoulos B."/>
            <person name="Lipzen A."/>
            <person name="Chen C."/>
            <person name="Yan M."/>
            <person name="Daum C."/>
            <person name="Ng V."/>
            <person name="Clum A."/>
            <person name="Steindorff A."/>
            <person name="Ohm R.A."/>
            <person name="Martin F."/>
            <person name="Silar P."/>
            <person name="Natvig D.O."/>
            <person name="Lalanne C."/>
            <person name="Gautier V."/>
            <person name="Ament-Velasquez S.L."/>
            <person name="Kruys A."/>
            <person name="Hutchinson M.I."/>
            <person name="Powell A.J."/>
            <person name="Barry K."/>
            <person name="Miller A.N."/>
            <person name="Grigoriev I.V."/>
            <person name="Debuchy R."/>
            <person name="Gladieux P."/>
            <person name="Hiltunen Thoren M."/>
            <person name="Johannesson H."/>
        </authorList>
    </citation>
    <scope>NUCLEOTIDE SEQUENCE</scope>
    <source>
        <strain evidence="3">CBS 333.67</strain>
    </source>
</reference>
<accession>A0AAJ0M0X9</accession>
<dbReference type="Proteomes" id="UP001273166">
    <property type="component" value="Unassembled WGS sequence"/>
</dbReference>
<dbReference type="GeneID" id="87888474"/>
<dbReference type="InterPro" id="IPR000719">
    <property type="entry name" value="Prot_kinase_dom"/>
</dbReference>
<dbReference type="SUPFAM" id="SSF56112">
    <property type="entry name" value="Protein kinase-like (PK-like)"/>
    <property type="match status" value="1"/>
</dbReference>
<protein>
    <recommendedName>
        <fullName evidence="2">Protein kinase domain-containing protein</fullName>
    </recommendedName>
</protein>
<sequence>MERRFTQISFDPKALDQNDVTKLAKQAKLRKTPSIPPQSQDNTGKLRNRVHFSPASSPAVPTHHAAAGPREFLETQPGSPWEHYREAFTWHDLGGDALLAVKMSPEKRVNIRAFPEDQAEQALFWFRQVRHCSFVAALEAFATEKLLYVVLEEMDITLSHVIRCSRYPDKQELGAILGQILDGLVYLEQEGFEHTSLGWDTVLLNQAGEVKIGNQECCRTATTDSRSRGVRRVGGITRGLMNKDEKPIGVQRQQWLSCPEAINFVAATITAKSAKELLEHPFLTLYGRKDGKWHKGSLLGLVSLAMTEADRKYRYKLATE</sequence>
<dbReference type="Pfam" id="PF00069">
    <property type="entry name" value="Pkinase"/>
    <property type="match status" value="1"/>
</dbReference>
<proteinExistence type="predicted"/>
<feature type="region of interest" description="Disordered" evidence="1">
    <location>
        <begin position="26"/>
        <end position="65"/>
    </location>
</feature>
<reference evidence="3" key="2">
    <citation type="submission" date="2023-06" db="EMBL/GenBank/DDBJ databases">
        <authorList>
            <consortium name="Lawrence Berkeley National Laboratory"/>
            <person name="Mondo S.J."/>
            <person name="Hensen N."/>
            <person name="Bonometti L."/>
            <person name="Westerberg I."/>
            <person name="Brannstrom I.O."/>
            <person name="Guillou S."/>
            <person name="Cros-Aarteil S."/>
            <person name="Calhoun S."/>
            <person name="Haridas S."/>
            <person name="Kuo A."/>
            <person name="Pangilinan J."/>
            <person name="Riley R."/>
            <person name="Labutti K."/>
            <person name="Andreopoulos B."/>
            <person name="Lipzen A."/>
            <person name="Chen C."/>
            <person name="Yanf M."/>
            <person name="Daum C."/>
            <person name="Ng V."/>
            <person name="Clum A."/>
            <person name="Steindorff A."/>
            <person name="Ohm R."/>
            <person name="Martin F."/>
            <person name="Silar P."/>
            <person name="Natvig D."/>
            <person name="Lalanne C."/>
            <person name="Gautier V."/>
            <person name="Ament-Velasquez S.L."/>
            <person name="Kruys A."/>
            <person name="Hutchinson M.I."/>
            <person name="Powell A.J."/>
            <person name="Barry K."/>
            <person name="Miller A.N."/>
            <person name="Grigoriev I.V."/>
            <person name="Debuchy R."/>
            <person name="Gladieux P."/>
            <person name="Thoren M.H."/>
            <person name="Johannesson H."/>
        </authorList>
    </citation>
    <scope>NUCLEOTIDE SEQUENCE</scope>
    <source>
        <strain evidence="3">CBS 333.67</strain>
    </source>
</reference>
<dbReference type="AlphaFoldDB" id="A0AAJ0M0X9"/>
<organism evidence="3 4">
    <name type="scientific">Chaetomium strumarium</name>
    <dbReference type="NCBI Taxonomy" id="1170767"/>
    <lineage>
        <taxon>Eukaryota</taxon>
        <taxon>Fungi</taxon>
        <taxon>Dikarya</taxon>
        <taxon>Ascomycota</taxon>
        <taxon>Pezizomycotina</taxon>
        <taxon>Sordariomycetes</taxon>
        <taxon>Sordariomycetidae</taxon>
        <taxon>Sordariales</taxon>
        <taxon>Chaetomiaceae</taxon>
        <taxon>Chaetomium</taxon>
    </lineage>
</organism>
<keyword evidence="4" id="KW-1185">Reference proteome</keyword>
<comment type="caution">
    <text evidence="3">The sequence shown here is derived from an EMBL/GenBank/DDBJ whole genome shotgun (WGS) entry which is preliminary data.</text>
</comment>
<dbReference type="InterPro" id="IPR011009">
    <property type="entry name" value="Kinase-like_dom_sf"/>
</dbReference>
<dbReference type="GO" id="GO:0004672">
    <property type="term" value="F:protein kinase activity"/>
    <property type="evidence" value="ECO:0007669"/>
    <property type="project" value="InterPro"/>
</dbReference>
<gene>
    <name evidence="3" type="ORF">B0T15DRAFT_537725</name>
</gene>
<feature type="domain" description="Protein kinase" evidence="2">
    <location>
        <begin position="99"/>
        <end position="219"/>
    </location>
</feature>
<dbReference type="RefSeq" id="XP_062720613.1">
    <property type="nucleotide sequence ID" value="XM_062869645.1"/>
</dbReference>
<dbReference type="Gene3D" id="1.10.510.10">
    <property type="entry name" value="Transferase(Phosphotransferase) domain 1"/>
    <property type="match status" value="1"/>
</dbReference>
<evidence type="ECO:0000313" key="3">
    <source>
        <dbReference type="EMBL" id="KAK3304833.1"/>
    </source>
</evidence>
<evidence type="ECO:0000256" key="1">
    <source>
        <dbReference type="SAM" id="MobiDB-lite"/>
    </source>
</evidence>
<name>A0AAJ0M0X9_9PEZI</name>